<reference evidence="2" key="1">
    <citation type="submission" date="2019-11" db="EMBL/GenBank/DDBJ databases">
        <authorList>
            <person name="Feng L."/>
        </authorList>
    </citation>
    <scope>NUCLEOTIDE SEQUENCE</scope>
    <source>
        <strain evidence="2">CTertiumLFYP3</strain>
    </source>
</reference>
<feature type="transmembrane region" description="Helical" evidence="1">
    <location>
        <begin position="12"/>
        <end position="32"/>
    </location>
</feature>
<keyword evidence="1" id="KW-0812">Transmembrane</keyword>
<dbReference type="AlphaFoldDB" id="A0A6N3DRH5"/>
<name>A0A6N3DRH5_9CLOT</name>
<organism evidence="2">
    <name type="scientific">Clostridium tertium</name>
    <dbReference type="NCBI Taxonomy" id="1559"/>
    <lineage>
        <taxon>Bacteria</taxon>
        <taxon>Bacillati</taxon>
        <taxon>Bacillota</taxon>
        <taxon>Clostridia</taxon>
        <taxon>Eubacteriales</taxon>
        <taxon>Clostridiaceae</taxon>
        <taxon>Clostridium</taxon>
    </lineage>
</organism>
<proteinExistence type="predicted"/>
<protein>
    <submittedName>
        <fullName evidence="2">Uncharacterized protein</fullName>
    </submittedName>
</protein>
<keyword evidence="1" id="KW-0472">Membrane</keyword>
<evidence type="ECO:0000313" key="2">
    <source>
        <dbReference type="EMBL" id="VYU29719.1"/>
    </source>
</evidence>
<feature type="transmembrane region" description="Helical" evidence="1">
    <location>
        <begin position="44"/>
        <end position="66"/>
    </location>
</feature>
<dbReference type="EMBL" id="CACRTO010000019">
    <property type="protein sequence ID" value="VYU29719.1"/>
    <property type="molecule type" value="Genomic_DNA"/>
</dbReference>
<keyword evidence="1" id="KW-1133">Transmembrane helix</keyword>
<evidence type="ECO:0000256" key="1">
    <source>
        <dbReference type="SAM" id="Phobius"/>
    </source>
</evidence>
<accession>A0A6N3DRH5</accession>
<gene>
    <name evidence="2" type="ORF">CTLFYP3_01990</name>
</gene>
<sequence>MSLIKKHKIKDIIYGIMPLIIIMITLRTEYILSNKVDISSENFIIASHMIHLFVQILLVIDLFMLVKYWAKDDHKK</sequence>